<organism evidence="3 4">
    <name type="scientific">Melanomma pulvis-pyrius CBS 109.77</name>
    <dbReference type="NCBI Taxonomy" id="1314802"/>
    <lineage>
        <taxon>Eukaryota</taxon>
        <taxon>Fungi</taxon>
        <taxon>Dikarya</taxon>
        <taxon>Ascomycota</taxon>
        <taxon>Pezizomycotina</taxon>
        <taxon>Dothideomycetes</taxon>
        <taxon>Pleosporomycetidae</taxon>
        <taxon>Pleosporales</taxon>
        <taxon>Melanommataceae</taxon>
        <taxon>Melanomma</taxon>
    </lineage>
</organism>
<dbReference type="AlphaFoldDB" id="A0A6A6WUF3"/>
<reference evidence="3" key="1">
    <citation type="journal article" date="2020" name="Stud. Mycol.">
        <title>101 Dothideomycetes genomes: a test case for predicting lifestyles and emergence of pathogens.</title>
        <authorList>
            <person name="Haridas S."/>
            <person name="Albert R."/>
            <person name="Binder M."/>
            <person name="Bloem J."/>
            <person name="Labutti K."/>
            <person name="Salamov A."/>
            <person name="Andreopoulos B."/>
            <person name="Baker S."/>
            <person name="Barry K."/>
            <person name="Bills G."/>
            <person name="Bluhm B."/>
            <person name="Cannon C."/>
            <person name="Castanera R."/>
            <person name="Culley D."/>
            <person name="Daum C."/>
            <person name="Ezra D."/>
            <person name="Gonzalez J."/>
            <person name="Henrissat B."/>
            <person name="Kuo A."/>
            <person name="Liang C."/>
            <person name="Lipzen A."/>
            <person name="Lutzoni F."/>
            <person name="Magnuson J."/>
            <person name="Mondo S."/>
            <person name="Nolan M."/>
            <person name="Ohm R."/>
            <person name="Pangilinan J."/>
            <person name="Park H.-J."/>
            <person name="Ramirez L."/>
            <person name="Alfaro M."/>
            <person name="Sun H."/>
            <person name="Tritt A."/>
            <person name="Yoshinaga Y."/>
            <person name="Zwiers L.-H."/>
            <person name="Turgeon B."/>
            <person name="Goodwin S."/>
            <person name="Spatafora J."/>
            <person name="Crous P."/>
            <person name="Grigoriev I."/>
        </authorList>
    </citation>
    <scope>NUCLEOTIDE SEQUENCE</scope>
    <source>
        <strain evidence="3">CBS 109.77</strain>
    </source>
</reference>
<evidence type="ECO:0000256" key="2">
    <source>
        <dbReference type="SAM" id="Phobius"/>
    </source>
</evidence>
<sequence length="240" mass="26346">MVARPAPDQVTHPLHVARQAVLIGGAAAVPGTVLGAFTGTLRTSTPVLFSLVSGAQWFAIGTTFYTIRTSLLNQDGLLNWWRVTRGAPLAPRTDLSPTLSDKVRASSISGAISGASLGLVFRGPRNVIPGTIMFTLFGFSGQYAYNFLDKRNSAEVARQDVMREEGKVEGNWLQKVAKSKWSPMSVLSDEEYEKMLSEKLLGVEASIALVDEKIETWREKQREMEKEKHREEMSGTSESA</sequence>
<feature type="transmembrane region" description="Helical" evidence="2">
    <location>
        <begin position="48"/>
        <end position="67"/>
    </location>
</feature>
<dbReference type="PANTHER" id="PTHR41390:SF1">
    <property type="entry name" value="NADH-UBIQUINONE OXIDOREDUCTASE 213 KDA SUBUNIT"/>
    <property type="match status" value="1"/>
</dbReference>
<keyword evidence="4" id="KW-1185">Reference proteome</keyword>
<evidence type="ECO:0000256" key="1">
    <source>
        <dbReference type="SAM" id="MobiDB-lite"/>
    </source>
</evidence>
<keyword evidence="2" id="KW-0812">Transmembrane</keyword>
<evidence type="ECO:0000313" key="3">
    <source>
        <dbReference type="EMBL" id="KAF2787481.1"/>
    </source>
</evidence>
<protein>
    <submittedName>
        <fullName evidence="3">Uncharacterized protein</fullName>
    </submittedName>
</protein>
<dbReference type="PANTHER" id="PTHR41390">
    <property type="entry name" value="CHROMOSOME 7, WHOLE GENOME SHOTGUN SEQUENCE"/>
    <property type="match status" value="1"/>
</dbReference>
<keyword evidence="2" id="KW-1133">Transmembrane helix</keyword>
<evidence type="ECO:0000313" key="4">
    <source>
        <dbReference type="Proteomes" id="UP000799757"/>
    </source>
</evidence>
<name>A0A6A6WUF3_9PLEO</name>
<dbReference type="Proteomes" id="UP000799757">
    <property type="component" value="Unassembled WGS sequence"/>
</dbReference>
<feature type="transmembrane region" description="Helical" evidence="2">
    <location>
        <begin position="127"/>
        <end position="148"/>
    </location>
</feature>
<keyword evidence="2" id="KW-0472">Membrane</keyword>
<dbReference type="OrthoDB" id="5565730at2759"/>
<accession>A0A6A6WUF3</accession>
<feature type="compositionally biased region" description="Basic and acidic residues" evidence="1">
    <location>
        <begin position="220"/>
        <end position="233"/>
    </location>
</feature>
<gene>
    <name evidence="3" type="ORF">K505DRAFT_329652</name>
</gene>
<feature type="region of interest" description="Disordered" evidence="1">
    <location>
        <begin position="220"/>
        <end position="240"/>
    </location>
</feature>
<dbReference type="EMBL" id="MU002314">
    <property type="protein sequence ID" value="KAF2787481.1"/>
    <property type="molecule type" value="Genomic_DNA"/>
</dbReference>
<feature type="transmembrane region" description="Helical" evidence="2">
    <location>
        <begin position="20"/>
        <end position="41"/>
    </location>
</feature>
<proteinExistence type="predicted"/>